<evidence type="ECO:0000256" key="1">
    <source>
        <dbReference type="SAM" id="SignalP"/>
    </source>
</evidence>
<evidence type="ECO:0000313" key="2">
    <source>
        <dbReference type="EMBL" id="EGV97443.1"/>
    </source>
</evidence>
<sequence>MALVSHLLWLLGTEPASAFNAKPPFRSHPLFCSFSDKGFCISGWPQTQAHLPSSASRLELRSGHQVLVLTVKSKQNPTFYFVGAHMLQNMWGAQDTFGEAFFIHFW</sequence>
<proteinExistence type="predicted"/>
<dbReference type="InParanoid" id="G3H4A1"/>
<dbReference type="AlphaFoldDB" id="G3H4A1"/>
<reference evidence="3" key="1">
    <citation type="journal article" date="2011" name="Nat. Biotechnol.">
        <title>The genomic sequence of the Chinese hamster ovary (CHO)-K1 cell line.</title>
        <authorList>
            <person name="Xu X."/>
            <person name="Nagarajan H."/>
            <person name="Lewis N.E."/>
            <person name="Pan S."/>
            <person name="Cai Z."/>
            <person name="Liu X."/>
            <person name="Chen W."/>
            <person name="Xie M."/>
            <person name="Wang W."/>
            <person name="Hammond S."/>
            <person name="Andersen M.R."/>
            <person name="Neff N."/>
            <person name="Passarelli B."/>
            <person name="Koh W."/>
            <person name="Fan H.C."/>
            <person name="Wang J."/>
            <person name="Gui Y."/>
            <person name="Lee K.H."/>
            <person name="Betenbaugh M.J."/>
            <person name="Quake S.R."/>
            <person name="Famili I."/>
            <person name="Palsson B.O."/>
            <person name="Wang J."/>
        </authorList>
    </citation>
    <scope>NUCLEOTIDE SEQUENCE [LARGE SCALE GENOMIC DNA]</scope>
    <source>
        <strain evidence="3">CHO K1 cell line</strain>
    </source>
</reference>
<name>G3H4A1_CRIGR</name>
<dbReference type="EMBL" id="JH000137">
    <property type="protein sequence ID" value="EGV97443.1"/>
    <property type="molecule type" value="Genomic_DNA"/>
</dbReference>
<protein>
    <submittedName>
        <fullName evidence="2">Uncharacterized protein</fullName>
    </submittedName>
</protein>
<gene>
    <name evidence="2" type="ORF">I79_005101</name>
</gene>
<accession>G3H4A1</accession>
<feature type="signal peptide" evidence="1">
    <location>
        <begin position="1"/>
        <end position="18"/>
    </location>
</feature>
<dbReference type="Proteomes" id="UP000001075">
    <property type="component" value="Unassembled WGS sequence"/>
</dbReference>
<keyword evidence="1" id="KW-0732">Signal</keyword>
<evidence type="ECO:0000313" key="3">
    <source>
        <dbReference type="Proteomes" id="UP000001075"/>
    </source>
</evidence>
<feature type="chain" id="PRO_5003443824" evidence="1">
    <location>
        <begin position="19"/>
        <end position="106"/>
    </location>
</feature>
<organism evidence="2 3">
    <name type="scientific">Cricetulus griseus</name>
    <name type="common">Chinese hamster</name>
    <name type="synonym">Cricetulus barabensis griseus</name>
    <dbReference type="NCBI Taxonomy" id="10029"/>
    <lineage>
        <taxon>Eukaryota</taxon>
        <taxon>Metazoa</taxon>
        <taxon>Chordata</taxon>
        <taxon>Craniata</taxon>
        <taxon>Vertebrata</taxon>
        <taxon>Euteleostomi</taxon>
        <taxon>Mammalia</taxon>
        <taxon>Eutheria</taxon>
        <taxon>Euarchontoglires</taxon>
        <taxon>Glires</taxon>
        <taxon>Rodentia</taxon>
        <taxon>Myomorpha</taxon>
        <taxon>Muroidea</taxon>
        <taxon>Cricetidae</taxon>
        <taxon>Cricetinae</taxon>
        <taxon>Cricetulus</taxon>
    </lineage>
</organism>